<evidence type="ECO:0000256" key="1">
    <source>
        <dbReference type="ARBA" id="ARBA00004162"/>
    </source>
</evidence>
<keyword evidence="4 7" id="KW-0812">Transmembrane</keyword>
<comment type="subcellular location">
    <subcellularLocation>
        <location evidence="1">Cell membrane</location>
        <topology evidence="1">Single-pass membrane protein</topology>
    </subcellularLocation>
    <subcellularLocation>
        <location evidence="7">Cell membrane</location>
        <topology evidence="7">Single-pass type II membrane protein</topology>
    </subcellularLocation>
</comment>
<sequence>MAKVKVPRKSTAIDMTAMCDVAFLLLTFFILSAKPKVQDPIHADIPASTTIEALPESDFSSLLVAQGKVIFSVEGADVRMETLRGMADQYKISFTPEEIKQFASIDNYGYSIQFLKQYLAMSSADRAKYPATGVPVDTTDNNELFWWIKNARKADKLVHNKELRIAIKGDAKEEYPTIAKIIKTLQKQEVNKFGLITSLRTVAK</sequence>
<keyword evidence="7" id="KW-0813">Transport</keyword>
<accession>A0ABP7WV70</accession>
<evidence type="ECO:0000256" key="4">
    <source>
        <dbReference type="ARBA" id="ARBA00022692"/>
    </source>
</evidence>
<dbReference type="Proteomes" id="UP001500841">
    <property type="component" value="Unassembled WGS sequence"/>
</dbReference>
<keyword evidence="9" id="KW-1185">Reference proteome</keyword>
<evidence type="ECO:0000256" key="7">
    <source>
        <dbReference type="RuleBase" id="RU003879"/>
    </source>
</evidence>
<dbReference type="InterPro" id="IPR003400">
    <property type="entry name" value="ExbD"/>
</dbReference>
<organism evidence="8 9">
    <name type="scientific">Mucilaginibacter panaciglaebae</name>
    <dbReference type="NCBI Taxonomy" id="502331"/>
    <lineage>
        <taxon>Bacteria</taxon>
        <taxon>Pseudomonadati</taxon>
        <taxon>Bacteroidota</taxon>
        <taxon>Sphingobacteriia</taxon>
        <taxon>Sphingobacteriales</taxon>
        <taxon>Sphingobacteriaceae</taxon>
        <taxon>Mucilaginibacter</taxon>
    </lineage>
</organism>
<keyword evidence="3" id="KW-1003">Cell membrane</keyword>
<keyword evidence="5" id="KW-1133">Transmembrane helix</keyword>
<evidence type="ECO:0000256" key="3">
    <source>
        <dbReference type="ARBA" id="ARBA00022475"/>
    </source>
</evidence>
<name>A0ABP7WV70_9SPHI</name>
<dbReference type="PANTHER" id="PTHR30558">
    <property type="entry name" value="EXBD MEMBRANE COMPONENT OF PMF-DRIVEN MACROMOLECULE IMPORT SYSTEM"/>
    <property type="match status" value="1"/>
</dbReference>
<dbReference type="PANTHER" id="PTHR30558:SF3">
    <property type="entry name" value="BIOPOLYMER TRANSPORT PROTEIN EXBD-RELATED"/>
    <property type="match status" value="1"/>
</dbReference>
<gene>
    <name evidence="8" type="ORF">GCM10022392_21480</name>
</gene>
<evidence type="ECO:0000256" key="6">
    <source>
        <dbReference type="ARBA" id="ARBA00023136"/>
    </source>
</evidence>
<dbReference type="EMBL" id="BAABCV010000007">
    <property type="protein sequence ID" value="GAA4097607.1"/>
    <property type="molecule type" value="Genomic_DNA"/>
</dbReference>
<proteinExistence type="inferred from homology"/>
<evidence type="ECO:0000313" key="9">
    <source>
        <dbReference type="Proteomes" id="UP001500841"/>
    </source>
</evidence>
<keyword evidence="6" id="KW-0472">Membrane</keyword>
<protein>
    <submittedName>
        <fullName evidence="8">Biopolymer transporter ExbD</fullName>
    </submittedName>
</protein>
<evidence type="ECO:0000256" key="2">
    <source>
        <dbReference type="ARBA" id="ARBA00005811"/>
    </source>
</evidence>
<keyword evidence="7" id="KW-0653">Protein transport</keyword>
<dbReference type="Pfam" id="PF02472">
    <property type="entry name" value="ExbD"/>
    <property type="match status" value="1"/>
</dbReference>
<evidence type="ECO:0000256" key="5">
    <source>
        <dbReference type="ARBA" id="ARBA00022989"/>
    </source>
</evidence>
<dbReference type="RefSeq" id="WP_345103967.1">
    <property type="nucleotide sequence ID" value="NZ_BAABCV010000007.1"/>
</dbReference>
<reference evidence="9" key="1">
    <citation type="journal article" date="2019" name="Int. J. Syst. Evol. Microbiol.">
        <title>The Global Catalogue of Microorganisms (GCM) 10K type strain sequencing project: providing services to taxonomists for standard genome sequencing and annotation.</title>
        <authorList>
            <consortium name="The Broad Institute Genomics Platform"/>
            <consortium name="The Broad Institute Genome Sequencing Center for Infectious Disease"/>
            <person name="Wu L."/>
            <person name="Ma J."/>
        </authorList>
    </citation>
    <scope>NUCLEOTIDE SEQUENCE [LARGE SCALE GENOMIC DNA]</scope>
    <source>
        <strain evidence="9">JCM 17085</strain>
    </source>
</reference>
<evidence type="ECO:0000313" key="8">
    <source>
        <dbReference type="EMBL" id="GAA4097607.1"/>
    </source>
</evidence>
<comment type="caution">
    <text evidence="8">The sequence shown here is derived from an EMBL/GenBank/DDBJ whole genome shotgun (WGS) entry which is preliminary data.</text>
</comment>
<comment type="similarity">
    <text evidence="2 7">Belongs to the ExbD/TolR family.</text>
</comment>